<evidence type="ECO:0000256" key="5">
    <source>
        <dbReference type="ARBA" id="ARBA00022729"/>
    </source>
</evidence>
<sequence>MIQRLRSRFLTAIILVIALFFSFYPIGSNTSSAAPAGFVTASGGKFMLNGSSFYFAGTNNYYMHYKSQLMVDDIYSSMVSMNLKVLRLWGFLDGNTQVGVDMQPSPGVYSESGFVKMDYAIYKAGQLGIKLVIPFVNNWDDFGGMNQYVKWFNAGSHDAFYTNAQVKQAYKNYINYMLNRTNTYNGIKYKDDPAIMTWELANEPRAQSDRTGNTLVNWASEMSTYIKSLDANHLVAVGDEGFYNKSGNSDYPYGGGEGVDWLRLIALPNIDYGTYHLYPSGWGETSQWGNQWITDHINDGARAGKPVVLEEYGIADQSTRDSVYQSWLGIVNQLGGAGSQFWILTGKEDNGQLYPDYDGFRIVYPSATATLISNHAQVMNAKGGGTTQVPAAPTGVTATAGNAQVALSWTASSGATSYTVKRATTSGGTYTNVATGVTATSYTNTGLTNGTTYYYVVSASNSAGSSGNSAQVSATPTAGVTIPAAPTGLTATAGNAQVALSWTASSGATSYTVKRATTSGGPYTNVATGVTATSYTNTGLTNGTTYYYVVSASNSAGSSGNSVQVSATPQATVASNLTVQYKTNSSSATANQIMAQFNIKNSGTSAVSMSTLKLRYYFTKDSSSALSFWSDYAQIGSGNVQGTFVTMSTPKTTADTYLEISFATGAGSIAANGQSGEIQSRFAKTDWSNFTLTNDYSYDGTKTAFVDWSKVTLYQNGTLVWGTEP</sequence>
<evidence type="ECO:0000313" key="11">
    <source>
        <dbReference type="Proteomes" id="UP001178662"/>
    </source>
</evidence>
<dbReference type="GO" id="GO:0005975">
    <property type="term" value="P:carbohydrate metabolic process"/>
    <property type="evidence" value="ECO:0007669"/>
    <property type="project" value="InterPro"/>
</dbReference>
<keyword evidence="11" id="KW-1185">Reference proteome</keyword>
<dbReference type="EMBL" id="CP119317">
    <property type="protein sequence ID" value="WEK54903.1"/>
    <property type="molecule type" value="Genomic_DNA"/>
</dbReference>
<comment type="subcellular location">
    <subcellularLocation>
        <location evidence="3">Secreted</location>
    </subcellularLocation>
</comment>
<dbReference type="InterPro" id="IPR003961">
    <property type="entry name" value="FN3_dom"/>
</dbReference>
<dbReference type="InterPro" id="IPR045053">
    <property type="entry name" value="MAN-like"/>
</dbReference>
<name>A0AA95F105_9BACL</name>
<evidence type="ECO:0000259" key="9">
    <source>
        <dbReference type="PROSITE" id="PS51172"/>
    </source>
</evidence>
<feature type="domain" description="Fibronectin type-III" evidence="8">
    <location>
        <begin position="389"/>
        <end position="480"/>
    </location>
</feature>
<dbReference type="SUPFAM" id="SSF49265">
    <property type="entry name" value="Fibronectin type III"/>
    <property type="match status" value="1"/>
</dbReference>
<dbReference type="PANTHER" id="PTHR31451">
    <property type="match status" value="1"/>
</dbReference>
<evidence type="ECO:0000256" key="6">
    <source>
        <dbReference type="ARBA" id="ARBA00022801"/>
    </source>
</evidence>
<dbReference type="AlphaFoldDB" id="A0AA95F105"/>
<keyword evidence="6" id="KW-0378">Hydrolase</keyword>
<dbReference type="Pfam" id="PF26410">
    <property type="entry name" value="GH5_mannosidase"/>
    <property type="match status" value="1"/>
</dbReference>
<reference evidence="10" key="1">
    <citation type="submission" date="2023-03" db="EMBL/GenBank/DDBJ databases">
        <title>Andean soil-derived lignocellulolytic bacterial consortium as a source of novel taxa and putative plastic-active enzymes.</title>
        <authorList>
            <person name="Diaz-Garcia L."/>
            <person name="Chuvochina M."/>
            <person name="Feuerriegel G."/>
            <person name="Bunk B."/>
            <person name="Sproer C."/>
            <person name="Streit W.R."/>
            <person name="Rodriguez L.M."/>
            <person name="Overmann J."/>
            <person name="Jimenez D.J."/>
        </authorList>
    </citation>
    <scope>NUCLEOTIDE SEQUENCE</scope>
    <source>
        <strain evidence="10">MAG 2441</strain>
    </source>
</reference>
<dbReference type="InterPro" id="IPR036116">
    <property type="entry name" value="FN3_sf"/>
</dbReference>
<dbReference type="SUPFAM" id="SSF51445">
    <property type="entry name" value="(Trans)glycosidases"/>
    <property type="match status" value="1"/>
</dbReference>
<dbReference type="PANTHER" id="PTHR31451:SF39">
    <property type="entry name" value="MANNAN ENDO-1,4-BETA-MANNOSIDASE 1"/>
    <property type="match status" value="1"/>
</dbReference>
<dbReference type="InterPro" id="IPR001956">
    <property type="entry name" value="CBM3"/>
</dbReference>
<organism evidence="10 11">
    <name type="scientific">Candidatus Cohnella colombiensis</name>
    <dbReference type="NCBI Taxonomy" id="3121368"/>
    <lineage>
        <taxon>Bacteria</taxon>
        <taxon>Bacillati</taxon>
        <taxon>Bacillota</taxon>
        <taxon>Bacilli</taxon>
        <taxon>Bacillales</taxon>
        <taxon>Paenibacillaceae</taxon>
        <taxon>Cohnella</taxon>
    </lineage>
</organism>
<comment type="catalytic activity">
    <reaction evidence="1">
        <text>Endohydrolysis of (1-&gt;4)-beta-D-glucosidic linkages in cellulose, lichenin and cereal beta-D-glucans.</text>
        <dbReference type="EC" id="3.2.1.4"/>
    </reaction>
</comment>
<protein>
    <submittedName>
        <fullName evidence="10">Cellulose binding domain-containing protein</fullName>
    </submittedName>
</protein>
<dbReference type="InterPro" id="IPR001547">
    <property type="entry name" value="Glyco_hydro_5"/>
</dbReference>
<dbReference type="Proteomes" id="UP001178662">
    <property type="component" value="Chromosome"/>
</dbReference>
<comment type="catalytic activity">
    <reaction evidence="2">
        <text>Random hydrolysis of (1-&gt;4)-beta-D-mannosidic linkages in mannans, galactomannans and glucomannans.</text>
        <dbReference type="EC" id="3.2.1.78"/>
    </reaction>
</comment>
<dbReference type="InterPro" id="IPR036966">
    <property type="entry name" value="CBM3_sf"/>
</dbReference>
<evidence type="ECO:0000256" key="2">
    <source>
        <dbReference type="ARBA" id="ARBA00001678"/>
    </source>
</evidence>
<keyword evidence="7" id="KW-0326">Glycosidase</keyword>
<dbReference type="InterPro" id="IPR013783">
    <property type="entry name" value="Ig-like_fold"/>
</dbReference>
<keyword evidence="5" id="KW-0732">Signal</keyword>
<feature type="domain" description="CBM3" evidence="9">
    <location>
        <begin position="573"/>
        <end position="725"/>
    </location>
</feature>
<evidence type="ECO:0000313" key="10">
    <source>
        <dbReference type="EMBL" id="WEK54903.1"/>
    </source>
</evidence>
<gene>
    <name evidence="10" type="ORF">P0Y55_02135</name>
</gene>
<evidence type="ECO:0000256" key="1">
    <source>
        <dbReference type="ARBA" id="ARBA00000966"/>
    </source>
</evidence>
<evidence type="ECO:0000259" key="8">
    <source>
        <dbReference type="PROSITE" id="PS50853"/>
    </source>
</evidence>
<dbReference type="InterPro" id="IPR017853">
    <property type="entry name" value="GH"/>
</dbReference>
<keyword evidence="4" id="KW-0964">Secreted</keyword>
<dbReference type="GO" id="GO:0005576">
    <property type="term" value="C:extracellular region"/>
    <property type="evidence" value="ECO:0007669"/>
    <property type="project" value="UniProtKB-SubCell"/>
</dbReference>
<dbReference type="Gene3D" id="2.60.40.710">
    <property type="entry name" value="Endoglucanase-like"/>
    <property type="match status" value="1"/>
</dbReference>
<dbReference type="InterPro" id="IPR008965">
    <property type="entry name" value="CBM2/CBM3_carb-bd_dom_sf"/>
</dbReference>
<dbReference type="GO" id="GO:0016985">
    <property type="term" value="F:mannan endo-1,4-beta-mannosidase activity"/>
    <property type="evidence" value="ECO:0007669"/>
    <property type="project" value="TreeGrafter"/>
</dbReference>
<dbReference type="Gene3D" id="2.60.40.10">
    <property type="entry name" value="Immunoglobulins"/>
    <property type="match status" value="2"/>
</dbReference>
<proteinExistence type="predicted"/>
<dbReference type="PROSITE" id="PS51172">
    <property type="entry name" value="CBM3"/>
    <property type="match status" value="1"/>
</dbReference>
<dbReference type="SMART" id="SM00060">
    <property type="entry name" value="FN3"/>
    <property type="match status" value="2"/>
</dbReference>
<evidence type="ECO:0000256" key="7">
    <source>
        <dbReference type="ARBA" id="ARBA00023295"/>
    </source>
</evidence>
<dbReference type="Gene3D" id="3.20.20.80">
    <property type="entry name" value="Glycosidases"/>
    <property type="match status" value="1"/>
</dbReference>
<evidence type="ECO:0000256" key="3">
    <source>
        <dbReference type="ARBA" id="ARBA00004613"/>
    </source>
</evidence>
<dbReference type="SUPFAM" id="SSF49384">
    <property type="entry name" value="Carbohydrate-binding domain"/>
    <property type="match status" value="1"/>
</dbReference>
<dbReference type="PROSITE" id="PS50853">
    <property type="entry name" value="FN3"/>
    <property type="match status" value="2"/>
</dbReference>
<dbReference type="Pfam" id="PF00942">
    <property type="entry name" value="CBM_3"/>
    <property type="match status" value="1"/>
</dbReference>
<evidence type="ECO:0000256" key="4">
    <source>
        <dbReference type="ARBA" id="ARBA00022525"/>
    </source>
</evidence>
<dbReference type="SMART" id="SM01067">
    <property type="entry name" value="CBM_3"/>
    <property type="match status" value="1"/>
</dbReference>
<feature type="domain" description="Fibronectin type-III" evidence="8">
    <location>
        <begin position="482"/>
        <end position="572"/>
    </location>
</feature>
<dbReference type="GO" id="GO:0030248">
    <property type="term" value="F:cellulose binding"/>
    <property type="evidence" value="ECO:0007669"/>
    <property type="project" value="InterPro"/>
</dbReference>
<dbReference type="Pfam" id="PF00041">
    <property type="entry name" value="fn3"/>
    <property type="match status" value="2"/>
</dbReference>
<accession>A0AA95F105</accession>